<dbReference type="InterPro" id="IPR009288">
    <property type="entry name" value="AIG2-like_dom"/>
</dbReference>
<gene>
    <name evidence="2" type="ORF">RG963_10285</name>
</gene>
<evidence type="ECO:0000259" key="1">
    <source>
        <dbReference type="Pfam" id="PF06094"/>
    </source>
</evidence>
<dbReference type="Proteomes" id="UP001246244">
    <property type="component" value="Unassembled WGS sequence"/>
</dbReference>
<sequence length="175" mass="20621">MEKDLGNNKSTCKNENNKVKDRTLYGNVFHRNICWQRSYQRPEGKEIIMALYGSLRDGLYNSRRFDLQNRSELLGTTTVRGYALYSLGPYPGIYPSEGFSIVAEVRRFSGKQQLEIAKSIDYMELFGGYHREYVDLEIDEQKIRGFIYVYDEKPETERIEHGDWTRYLKEKCEKG</sequence>
<keyword evidence="3" id="KW-1185">Reference proteome</keyword>
<dbReference type="SUPFAM" id="SSF110857">
    <property type="entry name" value="Gamma-glutamyl cyclotransferase-like"/>
    <property type="match status" value="1"/>
</dbReference>
<dbReference type="Gene3D" id="3.10.490.10">
    <property type="entry name" value="Gamma-glutamyl cyclotransferase-like"/>
    <property type="match status" value="1"/>
</dbReference>
<evidence type="ECO:0000313" key="2">
    <source>
        <dbReference type="EMBL" id="MDR7666154.1"/>
    </source>
</evidence>
<dbReference type="Pfam" id="PF06094">
    <property type="entry name" value="GGACT"/>
    <property type="match status" value="1"/>
</dbReference>
<name>A0ABU2D2E5_9EURY</name>
<dbReference type="EMBL" id="JAVKPK010000039">
    <property type="protein sequence ID" value="MDR7666154.1"/>
    <property type="molecule type" value="Genomic_DNA"/>
</dbReference>
<feature type="domain" description="Gamma-glutamylcyclotransferase AIG2-like" evidence="1">
    <location>
        <begin position="51"/>
        <end position="165"/>
    </location>
</feature>
<dbReference type="CDD" id="cd06661">
    <property type="entry name" value="GGCT_like"/>
    <property type="match status" value="1"/>
</dbReference>
<reference evidence="3" key="1">
    <citation type="submission" date="2023-07" db="EMBL/GenBank/DDBJ databases">
        <title>Whole-genome sequencing of a new Methanosarcina sp. Z-7115.</title>
        <authorList>
            <person name="Zhilina T.N."/>
            <person name="Merkel A.Y."/>
        </authorList>
    </citation>
    <scope>NUCLEOTIDE SEQUENCE [LARGE SCALE GENOMIC DNA]</scope>
    <source>
        <strain evidence="3">Z-7115</strain>
    </source>
</reference>
<dbReference type="InterPro" id="IPR013024">
    <property type="entry name" value="GGCT-like"/>
</dbReference>
<accession>A0ABU2D2E5</accession>
<dbReference type="InterPro" id="IPR036568">
    <property type="entry name" value="GGCT-like_sf"/>
</dbReference>
<protein>
    <submittedName>
        <fullName evidence="2">Gamma-glutamylcyclotransferase</fullName>
    </submittedName>
</protein>
<comment type="caution">
    <text evidence="2">The sequence shown here is derived from an EMBL/GenBank/DDBJ whole genome shotgun (WGS) entry which is preliminary data.</text>
</comment>
<dbReference type="RefSeq" id="WP_310576181.1">
    <property type="nucleotide sequence ID" value="NZ_JAVKPK010000039.1"/>
</dbReference>
<proteinExistence type="predicted"/>
<organism evidence="2 3">
    <name type="scientific">Methanosarcina baikalica</name>
    <dbReference type="NCBI Taxonomy" id="3073890"/>
    <lineage>
        <taxon>Archaea</taxon>
        <taxon>Methanobacteriati</taxon>
        <taxon>Methanobacteriota</taxon>
        <taxon>Stenosarchaea group</taxon>
        <taxon>Methanomicrobia</taxon>
        <taxon>Methanosarcinales</taxon>
        <taxon>Methanosarcinaceae</taxon>
        <taxon>Methanosarcina</taxon>
    </lineage>
</organism>
<evidence type="ECO:0000313" key="3">
    <source>
        <dbReference type="Proteomes" id="UP001246244"/>
    </source>
</evidence>